<dbReference type="OrthoDB" id="2099276at2759"/>
<reference evidence="1" key="1">
    <citation type="journal article" date="2020" name="Phytopathology">
        <title>Genome sequence of the chestnut blight fungus Cryphonectria parasitica EP155: A fundamental resource for an archetypical invasive plant pathogen.</title>
        <authorList>
            <person name="Crouch J.A."/>
            <person name="Dawe A."/>
            <person name="Aerts A."/>
            <person name="Barry K."/>
            <person name="Churchill A.C.L."/>
            <person name="Grimwood J."/>
            <person name="Hillman B."/>
            <person name="Milgroom M.G."/>
            <person name="Pangilinan J."/>
            <person name="Smith M."/>
            <person name="Salamov A."/>
            <person name="Schmutz J."/>
            <person name="Yadav J."/>
            <person name="Grigoriev I.V."/>
            <person name="Nuss D."/>
        </authorList>
    </citation>
    <scope>NUCLEOTIDE SEQUENCE</scope>
    <source>
        <strain evidence="1">EP155</strain>
    </source>
</reference>
<dbReference type="Proteomes" id="UP000803844">
    <property type="component" value="Unassembled WGS sequence"/>
</dbReference>
<dbReference type="RefSeq" id="XP_040780237.1">
    <property type="nucleotide sequence ID" value="XM_040915350.1"/>
</dbReference>
<dbReference type="AlphaFoldDB" id="A0A9P4Y9K3"/>
<proteinExistence type="predicted"/>
<accession>A0A9P4Y9K3</accession>
<dbReference type="EMBL" id="MU032345">
    <property type="protein sequence ID" value="KAF3769276.1"/>
    <property type="molecule type" value="Genomic_DNA"/>
</dbReference>
<name>A0A9P4Y9K3_CRYP1</name>
<organism evidence="1 2">
    <name type="scientific">Cryphonectria parasitica (strain ATCC 38755 / EP155)</name>
    <dbReference type="NCBI Taxonomy" id="660469"/>
    <lineage>
        <taxon>Eukaryota</taxon>
        <taxon>Fungi</taxon>
        <taxon>Dikarya</taxon>
        <taxon>Ascomycota</taxon>
        <taxon>Pezizomycotina</taxon>
        <taxon>Sordariomycetes</taxon>
        <taxon>Sordariomycetidae</taxon>
        <taxon>Diaporthales</taxon>
        <taxon>Cryphonectriaceae</taxon>
        <taxon>Cryphonectria-Endothia species complex</taxon>
        <taxon>Cryphonectria</taxon>
    </lineage>
</organism>
<comment type="caution">
    <text evidence="1">The sequence shown here is derived from an EMBL/GenBank/DDBJ whole genome shotgun (WGS) entry which is preliminary data.</text>
</comment>
<sequence>MSHSCTSWGCSGQPCLEPQDQEPLPVLEPPIVEPGLTATHFDFRMLPGELRLRVLQNTHLGPPGTGGYDACFEELLILDGRLDVDNFNLVGQFSLPCSHRRSLHGSSTPPCRCRILPMALFLVDRQMYHEASEVFYSHALFDFYGDDFGVTLAVLRLIPPTSLRRLRRIQFTMTVAQCDGWGAGALASGYPASSFGDMSRVYWRGGPRPVFDYQAGWRAVVSYLAENADLPRLRIIVDMATSGWSFFEVNDLLLWDSLDFGWFRFVYDFYLGVATTLCSLKTLGSVDLVLYPFGKLTPWLEREIMGCRNGYGSLEQLERQCFGHHIPSWHSMDLRLEGSNYHPDP</sequence>
<keyword evidence="2" id="KW-1185">Reference proteome</keyword>
<dbReference type="PANTHER" id="PTHR42085:SF6">
    <property type="entry name" value="F-BOX DOMAIN-CONTAINING PROTEIN"/>
    <property type="match status" value="1"/>
</dbReference>
<gene>
    <name evidence="1" type="ORF">M406DRAFT_109337</name>
</gene>
<dbReference type="GeneID" id="63832479"/>
<dbReference type="InterPro" id="IPR038883">
    <property type="entry name" value="AN11006-like"/>
</dbReference>
<evidence type="ECO:0000313" key="2">
    <source>
        <dbReference type="Proteomes" id="UP000803844"/>
    </source>
</evidence>
<dbReference type="PANTHER" id="PTHR42085">
    <property type="entry name" value="F-BOX DOMAIN-CONTAINING PROTEIN"/>
    <property type="match status" value="1"/>
</dbReference>
<protein>
    <submittedName>
        <fullName evidence="1">Uncharacterized protein</fullName>
    </submittedName>
</protein>
<evidence type="ECO:0000313" key="1">
    <source>
        <dbReference type="EMBL" id="KAF3769276.1"/>
    </source>
</evidence>